<evidence type="ECO:0000313" key="4">
    <source>
        <dbReference type="EMBL" id="TMR25662.1"/>
    </source>
</evidence>
<dbReference type="Pfam" id="PF00293">
    <property type="entry name" value="NUDIX"/>
    <property type="match status" value="1"/>
</dbReference>
<reference evidence="4 5" key="1">
    <citation type="submission" date="2019-05" db="EMBL/GenBank/DDBJ databases">
        <title>Draft genome sequence of Nonomuraea turkmeniaca DSM 43926.</title>
        <authorList>
            <person name="Saricaoglu S."/>
            <person name="Isik K."/>
        </authorList>
    </citation>
    <scope>NUCLEOTIDE SEQUENCE [LARGE SCALE GENOMIC DNA]</scope>
    <source>
        <strain evidence="4 5">DSM 43926</strain>
    </source>
</reference>
<evidence type="ECO:0000256" key="2">
    <source>
        <dbReference type="SAM" id="MobiDB-lite"/>
    </source>
</evidence>
<dbReference type="PANTHER" id="PTHR11839">
    <property type="entry name" value="UDP/ADP-SUGAR PYROPHOSPHATASE"/>
    <property type="match status" value="1"/>
</dbReference>
<dbReference type="PROSITE" id="PS00893">
    <property type="entry name" value="NUDIX_BOX"/>
    <property type="match status" value="1"/>
</dbReference>
<evidence type="ECO:0000313" key="5">
    <source>
        <dbReference type="Proteomes" id="UP000309128"/>
    </source>
</evidence>
<dbReference type="Proteomes" id="UP000309128">
    <property type="component" value="Unassembled WGS sequence"/>
</dbReference>
<dbReference type="GO" id="GO:0019693">
    <property type="term" value="P:ribose phosphate metabolic process"/>
    <property type="evidence" value="ECO:0007669"/>
    <property type="project" value="TreeGrafter"/>
</dbReference>
<dbReference type="PROSITE" id="PS51462">
    <property type="entry name" value="NUDIX"/>
    <property type="match status" value="1"/>
</dbReference>
<dbReference type="OrthoDB" id="4206674at2"/>
<dbReference type="GO" id="GO:0019144">
    <property type="term" value="F:ADP-sugar diphosphatase activity"/>
    <property type="evidence" value="ECO:0007669"/>
    <property type="project" value="TreeGrafter"/>
</dbReference>
<feature type="region of interest" description="Disordered" evidence="2">
    <location>
        <begin position="1"/>
        <end position="32"/>
    </location>
</feature>
<name>A0A5S4FYK0_9ACTN</name>
<dbReference type="InterPro" id="IPR000086">
    <property type="entry name" value="NUDIX_hydrolase_dom"/>
</dbReference>
<dbReference type="InterPro" id="IPR015797">
    <property type="entry name" value="NUDIX_hydrolase-like_dom_sf"/>
</dbReference>
<keyword evidence="1" id="KW-0378">Hydrolase</keyword>
<dbReference type="Gene3D" id="3.90.79.10">
    <property type="entry name" value="Nucleoside Triphosphate Pyrophosphohydrolase"/>
    <property type="match status" value="1"/>
</dbReference>
<dbReference type="InterPro" id="IPR020084">
    <property type="entry name" value="NUDIX_hydrolase_CS"/>
</dbReference>
<comment type="caution">
    <text evidence="4">The sequence shown here is derived from an EMBL/GenBank/DDBJ whole genome shotgun (WGS) entry which is preliminary data.</text>
</comment>
<sequence length="215" mass="23541">MAAGRRSPCTPGTATRAEKPTTWPTSTGGCPRRRELADFEEEEVVAEREVFRGRRLTVVERDIRIAADRVVTWEVIQKDDSVAIVAIDAEHRVHLVEEYFGATGERALCLPKGRIDAGETPAEAAGRELREELGLRGDLGHLCTLSVSPGYLSQRTEIFLATALSPDPLEGDEEHSIKPVTLQLDDAVRMCLNGEIHEARTVAALLAVARSHPTP</sequence>
<dbReference type="PANTHER" id="PTHR11839:SF12">
    <property type="entry name" value="ADP COMPOUNDS HYDROLASE NUDE"/>
    <property type="match status" value="1"/>
</dbReference>
<dbReference type="AlphaFoldDB" id="A0A5S4FYK0"/>
<proteinExistence type="predicted"/>
<dbReference type="GO" id="GO:0006753">
    <property type="term" value="P:nucleoside phosphate metabolic process"/>
    <property type="evidence" value="ECO:0007669"/>
    <property type="project" value="TreeGrafter"/>
</dbReference>
<dbReference type="SUPFAM" id="SSF55811">
    <property type="entry name" value="Nudix"/>
    <property type="match status" value="1"/>
</dbReference>
<organism evidence="4 5">
    <name type="scientific">Nonomuraea turkmeniaca</name>
    <dbReference type="NCBI Taxonomy" id="103838"/>
    <lineage>
        <taxon>Bacteria</taxon>
        <taxon>Bacillati</taxon>
        <taxon>Actinomycetota</taxon>
        <taxon>Actinomycetes</taxon>
        <taxon>Streptosporangiales</taxon>
        <taxon>Streptosporangiaceae</taxon>
        <taxon>Nonomuraea</taxon>
    </lineage>
</organism>
<evidence type="ECO:0000259" key="3">
    <source>
        <dbReference type="PROSITE" id="PS51462"/>
    </source>
</evidence>
<evidence type="ECO:0000256" key="1">
    <source>
        <dbReference type="ARBA" id="ARBA00022801"/>
    </source>
</evidence>
<dbReference type="GO" id="GO:0005829">
    <property type="term" value="C:cytosol"/>
    <property type="evidence" value="ECO:0007669"/>
    <property type="project" value="TreeGrafter"/>
</dbReference>
<gene>
    <name evidence="4" type="ORF">ETD86_00615</name>
</gene>
<protein>
    <submittedName>
        <fullName evidence="4">NUDIX domain-containing protein</fullName>
    </submittedName>
</protein>
<feature type="domain" description="Nudix hydrolase" evidence="3">
    <location>
        <begin position="77"/>
        <end position="204"/>
    </location>
</feature>
<dbReference type="EMBL" id="VCKY01000001">
    <property type="protein sequence ID" value="TMR25662.1"/>
    <property type="molecule type" value="Genomic_DNA"/>
</dbReference>
<accession>A0A5S4FYK0</accession>
<dbReference type="PROSITE" id="PS51257">
    <property type="entry name" value="PROKAR_LIPOPROTEIN"/>
    <property type="match status" value="1"/>
</dbReference>
<keyword evidence="5" id="KW-1185">Reference proteome</keyword>